<dbReference type="InterPro" id="IPR004193">
    <property type="entry name" value="Glyco_hydro_13_N"/>
</dbReference>
<dbReference type="SUPFAM" id="SSF49452">
    <property type="entry name" value="Starch-binding domain-like"/>
    <property type="match status" value="1"/>
</dbReference>
<dbReference type="InterPro" id="IPR014756">
    <property type="entry name" value="Ig_E-set"/>
</dbReference>
<feature type="signal peptide" evidence="9">
    <location>
        <begin position="1"/>
        <end position="22"/>
    </location>
</feature>
<keyword evidence="12" id="KW-1185">Reference proteome</keyword>
<sequence length="897" mass="98127">MKKNVLTKAFLALVAASSICMIGCPNGTTEEPDGPDVAVGTLGTPDPVLLASAKAASELDPKNENLIIFYKRADSDYSKYGLWLWPDGTSEGQNGYDLTAGKAKTKTIDGTTIAYWNISELCASDTKLMACIKEKGKMGKIIRDSGWTKDPDGDQFMDMSEGMHFLTLTKDPTLYIVSDSYDPTIAAASAVTKDSIKVSLSVKYGLETSASSNGFTVVAADGTEIAVNDVLNYNAQNNRNRNFADTLLLKLSSDIDLEKEWYVKNSIFKPEAGVKVSKIAAIKAAYKDYIYKGTDLGLTLNGTKASFKTWAPVASDVQLLLFKDSSQLVTEDSVVKMTSDEYGIWSVSDVDVSSFKYYKFRITNEGVTRDVCDIYAKVASGDSVAAQIADINDAETQPAGWESAYRNPFSGEYTDAVIYEMHIRDWSRATVTDSTGKFLDIANSDAVINHLKELGVTHVQILPMFDYAEKNADKNYNWGYNPYHYNVPEGRYVTEGYTDGTQAVKEMREMILALHKAGIAVNMDVVYNHTSGTGEYSLYDSTIPYYYYRMKEDGSYSDGSGCGNETDSEAPMFRSYMIESLKHWMKDYHINGFRFDLMGVHSKEAMTEVYNALKEIDPKVMVYGEPWTGGDCAVTDGMTGAINAGDFGVAAFDDDFRDAIKGAEFGGFKHGQVQGTYNDSGIITGLVGDTGKNKRNPTGKPGLALHYVECHDNYTLFDKLAISYWQTLNDTDKVTTGNLFTKIGAEGLATVREQDKLAAAYVFLSQGTPFINGGQEFLRTKRGDENSYKSSDQKNAIDLTFKDTYSDVYNTYKGLIALRKANPSAFGANTSASATTVKTGVTKYIAGNFLVYFNATEADVAIDATGYSKSVDVSSGTPTEVAVPASVAAKSFVILKK</sequence>
<protein>
    <recommendedName>
        <fullName evidence="6">pullulanase</fullName>
        <ecNumber evidence="6">3.2.1.41</ecNumber>
    </recommendedName>
    <alternativeName>
        <fullName evidence="7">Alpha-dextrin endo-1,6-alpha-glucosidase</fullName>
    </alternativeName>
    <alternativeName>
        <fullName evidence="8">Pullulan 6-glucanohydrolase</fullName>
    </alternativeName>
</protein>
<dbReference type="Pfam" id="PF03714">
    <property type="entry name" value="PUD"/>
    <property type="match status" value="1"/>
</dbReference>
<comment type="catalytic activity">
    <reaction evidence="5">
        <text>Hydrolysis of (1-&gt;6)-alpha-D-glucosidic linkages in pullulan, amylopectin and glycogen, and in the alpha- and beta-limit dextrins of amylopectin and glycogen.</text>
        <dbReference type="EC" id="3.2.1.41"/>
    </reaction>
</comment>
<feature type="domain" description="Glycosyl hydrolase family 13 catalytic" evidence="10">
    <location>
        <begin position="420"/>
        <end position="819"/>
    </location>
</feature>
<keyword evidence="2 9" id="KW-0732">Signal</keyword>
<evidence type="ECO:0000256" key="3">
    <source>
        <dbReference type="ARBA" id="ARBA00022801"/>
    </source>
</evidence>
<evidence type="ECO:0000256" key="9">
    <source>
        <dbReference type="SAM" id="SignalP"/>
    </source>
</evidence>
<evidence type="ECO:0000313" key="11">
    <source>
        <dbReference type="EMBL" id="QQA01551.1"/>
    </source>
</evidence>
<dbReference type="KEGG" id="tper:IWA51_02745"/>
<dbReference type="SUPFAM" id="SSF81296">
    <property type="entry name" value="E set domains"/>
    <property type="match status" value="1"/>
</dbReference>
<dbReference type="GO" id="GO:0030246">
    <property type="term" value="F:carbohydrate binding"/>
    <property type="evidence" value="ECO:0007669"/>
    <property type="project" value="InterPro"/>
</dbReference>
<dbReference type="InterPro" id="IPR013784">
    <property type="entry name" value="Carb-bd-like_fold"/>
</dbReference>
<dbReference type="Gene3D" id="3.20.20.80">
    <property type="entry name" value="Glycosidases"/>
    <property type="match status" value="1"/>
</dbReference>
<evidence type="ECO:0000313" key="12">
    <source>
        <dbReference type="Proteomes" id="UP000595224"/>
    </source>
</evidence>
<dbReference type="GO" id="GO:0051060">
    <property type="term" value="F:pullulanase activity"/>
    <property type="evidence" value="ECO:0007669"/>
    <property type="project" value="UniProtKB-EC"/>
</dbReference>
<organism evidence="11 12">
    <name type="scientific">Treponema peruense</name>
    <dbReference type="NCBI Taxonomy" id="2787628"/>
    <lineage>
        <taxon>Bacteria</taxon>
        <taxon>Pseudomonadati</taxon>
        <taxon>Spirochaetota</taxon>
        <taxon>Spirochaetia</taxon>
        <taxon>Spirochaetales</taxon>
        <taxon>Treponemataceae</taxon>
        <taxon>Treponema</taxon>
    </lineage>
</organism>
<dbReference type="SMART" id="SM00642">
    <property type="entry name" value="Aamy"/>
    <property type="match status" value="1"/>
</dbReference>
<dbReference type="CDD" id="cd02860">
    <property type="entry name" value="E_set_Pullulanase"/>
    <property type="match status" value="1"/>
</dbReference>
<evidence type="ECO:0000256" key="4">
    <source>
        <dbReference type="ARBA" id="ARBA00023295"/>
    </source>
</evidence>
<keyword evidence="4" id="KW-0326">Glycosidase</keyword>
<dbReference type="Pfam" id="PF02922">
    <property type="entry name" value="CBM_48"/>
    <property type="match status" value="1"/>
</dbReference>
<dbReference type="CDD" id="cd11341">
    <property type="entry name" value="AmyAc_Pullulanase_LD-like"/>
    <property type="match status" value="1"/>
</dbReference>
<dbReference type="EMBL" id="CP064936">
    <property type="protein sequence ID" value="QQA01551.1"/>
    <property type="molecule type" value="Genomic_DNA"/>
</dbReference>
<dbReference type="EC" id="3.2.1.41" evidence="6"/>
<evidence type="ECO:0000256" key="8">
    <source>
        <dbReference type="ARBA" id="ARBA00031076"/>
    </source>
</evidence>
<keyword evidence="3" id="KW-0378">Hydrolase</keyword>
<comment type="similarity">
    <text evidence="1">Belongs to the glycosyl hydrolase 13 family.</text>
</comment>
<name>A0A7T3REC3_9SPIR</name>
<reference evidence="11 12" key="1">
    <citation type="submission" date="2020-11" db="EMBL/GenBank/DDBJ databases">
        <title>Treponema Peruensis nv. sp., first commensal Treponema isolated from human feces.</title>
        <authorList>
            <person name="Belkhou C."/>
            <person name="Raes J."/>
        </authorList>
    </citation>
    <scope>NUCLEOTIDE SEQUENCE [LARGE SCALE GENOMIC DNA]</scope>
    <source>
        <strain evidence="11 12">RCC2812</strain>
    </source>
</reference>
<dbReference type="InterPro" id="IPR006047">
    <property type="entry name" value="GH13_cat_dom"/>
</dbReference>
<dbReference type="GO" id="GO:0005975">
    <property type="term" value="P:carbohydrate metabolic process"/>
    <property type="evidence" value="ECO:0007669"/>
    <property type="project" value="InterPro"/>
</dbReference>
<gene>
    <name evidence="11" type="ORF">IWA51_02745</name>
</gene>
<evidence type="ECO:0000256" key="5">
    <source>
        <dbReference type="ARBA" id="ARBA00023965"/>
    </source>
</evidence>
<proteinExistence type="inferred from homology"/>
<dbReference type="Gene3D" id="2.60.40.10">
    <property type="entry name" value="Immunoglobulins"/>
    <property type="match status" value="1"/>
</dbReference>
<accession>A0A7T3REC3</accession>
<dbReference type="RefSeq" id="WP_198443072.1">
    <property type="nucleotide sequence ID" value="NZ_CBCSHE010000010.1"/>
</dbReference>
<dbReference type="InterPro" id="IPR017853">
    <property type="entry name" value="GH"/>
</dbReference>
<evidence type="ECO:0000256" key="2">
    <source>
        <dbReference type="ARBA" id="ARBA00022729"/>
    </source>
</evidence>
<evidence type="ECO:0000256" key="7">
    <source>
        <dbReference type="ARBA" id="ARBA00029618"/>
    </source>
</evidence>
<dbReference type="PANTHER" id="PTHR43002">
    <property type="entry name" value="GLYCOGEN DEBRANCHING ENZYME"/>
    <property type="match status" value="1"/>
</dbReference>
<feature type="chain" id="PRO_5032513177" description="pullulanase" evidence="9">
    <location>
        <begin position="23"/>
        <end position="897"/>
    </location>
</feature>
<evidence type="ECO:0000256" key="6">
    <source>
        <dbReference type="ARBA" id="ARBA00024062"/>
    </source>
</evidence>
<dbReference type="SUPFAM" id="SSF51445">
    <property type="entry name" value="(Trans)glycosidases"/>
    <property type="match status" value="1"/>
</dbReference>
<evidence type="ECO:0000259" key="10">
    <source>
        <dbReference type="SMART" id="SM00642"/>
    </source>
</evidence>
<dbReference type="Proteomes" id="UP000595224">
    <property type="component" value="Chromosome"/>
</dbReference>
<dbReference type="CDD" id="cd10315">
    <property type="entry name" value="CBM41_pullulanase"/>
    <property type="match status" value="1"/>
</dbReference>
<dbReference type="InterPro" id="IPR005323">
    <property type="entry name" value="CBM41_pullulanase"/>
</dbReference>
<dbReference type="InterPro" id="IPR013783">
    <property type="entry name" value="Ig-like_fold"/>
</dbReference>
<dbReference type="Gene3D" id="2.60.40.1110">
    <property type="match status" value="1"/>
</dbReference>
<evidence type="ECO:0000256" key="1">
    <source>
        <dbReference type="ARBA" id="ARBA00008061"/>
    </source>
</evidence>
<dbReference type="AlphaFoldDB" id="A0A7T3REC3"/>